<feature type="domain" description="N-acetyltransferase" evidence="3">
    <location>
        <begin position="165"/>
        <end position="314"/>
    </location>
</feature>
<dbReference type="Gene3D" id="3.40.630.30">
    <property type="match status" value="1"/>
</dbReference>
<dbReference type="PANTHER" id="PTHR43420">
    <property type="entry name" value="ACETYLTRANSFERASE"/>
    <property type="match status" value="1"/>
</dbReference>
<dbReference type="InterPro" id="IPR050680">
    <property type="entry name" value="YpeA/RimI_acetyltransf"/>
</dbReference>
<organism evidence="4">
    <name type="scientific">marine metagenome</name>
    <dbReference type="NCBI Taxonomy" id="408172"/>
    <lineage>
        <taxon>unclassified sequences</taxon>
        <taxon>metagenomes</taxon>
        <taxon>ecological metagenomes</taxon>
    </lineage>
</organism>
<dbReference type="InterPro" id="IPR016181">
    <property type="entry name" value="Acyl_CoA_acyltransferase"/>
</dbReference>
<dbReference type="PANTHER" id="PTHR43420:SF12">
    <property type="entry name" value="N-ACETYLTRANSFERASE DOMAIN-CONTAINING PROTEIN"/>
    <property type="match status" value="1"/>
</dbReference>
<dbReference type="Pfam" id="PF00583">
    <property type="entry name" value="Acetyltransf_1"/>
    <property type="match status" value="1"/>
</dbReference>
<dbReference type="EMBL" id="UINC01056790">
    <property type="protein sequence ID" value="SVB77241.1"/>
    <property type="molecule type" value="Genomic_DNA"/>
</dbReference>
<dbReference type="InterPro" id="IPR000182">
    <property type="entry name" value="GNAT_dom"/>
</dbReference>
<keyword evidence="1" id="KW-0808">Transferase</keyword>
<accession>A0A382GST9</accession>
<dbReference type="GO" id="GO:0016747">
    <property type="term" value="F:acyltransferase activity, transferring groups other than amino-acyl groups"/>
    <property type="evidence" value="ECO:0007669"/>
    <property type="project" value="InterPro"/>
</dbReference>
<dbReference type="AlphaFoldDB" id="A0A382GST9"/>
<name>A0A382GST9_9ZZZZ</name>
<evidence type="ECO:0000259" key="3">
    <source>
        <dbReference type="PROSITE" id="PS51186"/>
    </source>
</evidence>
<reference evidence="4" key="1">
    <citation type="submission" date="2018-05" db="EMBL/GenBank/DDBJ databases">
        <authorList>
            <person name="Lanie J.A."/>
            <person name="Ng W.-L."/>
            <person name="Kazmierczak K.M."/>
            <person name="Andrzejewski T.M."/>
            <person name="Davidsen T.M."/>
            <person name="Wayne K.J."/>
            <person name="Tettelin H."/>
            <person name="Glass J.I."/>
            <person name="Rusch D."/>
            <person name="Podicherti R."/>
            <person name="Tsui H.-C.T."/>
            <person name="Winkler M.E."/>
        </authorList>
    </citation>
    <scope>NUCLEOTIDE SEQUENCE</scope>
</reference>
<protein>
    <recommendedName>
        <fullName evidence="3">N-acetyltransferase domain-containing protein</fullName>
    </recommendedName>
</protein>
<evidence type="ECO:0000256" key="1">
    <source>
        <dbReference type="ARBA" id="ARBA00022679"/>
    </source>
</evidence>
<evidence type="ECO:0000256" key="2">
    <source>
        <dbReference type="ARBA" id="ARBA00023315"/>
    </source>
</evidence>
<dbReference type="PROSITE" id="PS51186">
    <property type="entry name" value="GNAT"/>
    <property type="match status" value="1"/>
</dbReference>
<dbReference type="SUPFAM" id="SSF55729">
    <property type="entry name" value="Acyl-CoA N-acyltransferases (Nat)"/>
    <property type="match status" value="1"/>
</dbReference>
<evidence type="ECO:0000313" key="4">
    <source>
        <dbReference type="EMBL" id="SVB77241.1"/>
    </source>
</evidence>
<proteinExistence type="predicted"/>
<keyword evidence="2" id="KW-0012">Acyltransferase</keyword>
<dbReference type="CDD" id="cd04301">
    <property type="entry name" value="NAT_SF"/>
    <property type="match status" value="1"/>
</dbReference>
<sequence>MYSTKSIRQFSWDDAAKVVRFLNEASGSMGTEKEVSESLFKDWHSMPGSNPIEDCFISIDETDKKSINGFIHFISEPTIDRIVAIQTVKPHTNRRKTTTDFEQLTRQYQGNRDLKFMHIQIARSDPEWSRTLNDGGWIKVKEYMNLRCDPSDTLNFPEYSLPEKFSIAPLDPEIELSEFTKLQNEAFGEHWGFSPNTEEEISKRISMERSGEEGILVIKENNKLAGYNWTLFASNGFESTGWVSMTGVAPEFRGMRLGRAVVTAGMNYLIGKNVGAIELEVDSENVPARQLYASLGFKMISETEWYQLTSRKIS</sequence>
<gene>
    <name evidence="4" type="ORF">METZ01_LOCUS230095</name>
</gene>